<feature type="domain" description="AMP-dependent synthetase/ligase" evidence="3">
    <location>
        <begin position="11"/>
        <end position="430"/>
    </location>
</feature>
<evidence type="ECO:0000259" key="3">
    <source>
        <dbReference type="Pfam" id="PF00501"/>
    </source>
</evidence>
<dbReference type="InterPro" id="IPR000873">
    <property type="entry name" value="AMP-dep_synth/lig_dom"/>
</dbReference>
<dbReference type="Pfam" id="PF00501">
    <property type="entry name" value="AMP-binding"/>
    <property type="match status" value="1"/>
</dbReference>
<evidence type="ECO:0000256" key="1">
    <source>
        <dbReference type="ARBA" id="ARBA00022741"/>
    </source>
</evidence>
<dbReference type="CDD" id="cd05907">
    <property type="entry name" value="VL_LC_FACS_like"/>
    <property type="match status" value="1"/>
</dbReference>
<dbReference type="AlphaFoldDB" id="A0A9D2APL5"/>
<dbReference type="PROSITE" id="PS00455">
    <property type="entry name" value="AMP_BINDING"/>
    <property type="match status" value="1"/>
</dbReference>
<dbReference type="InterPro" id="IPR020459">
    <property type="entry name" value="AMP-binding"/>
</dbReference>
<dbReference type="EMBL" id="DXFB01000139">
    <property type="protein sequence ID" value="HIX45607.1"/>
    <property type="molecule type" value="Genomic_DNA"/>
</dbReference>
<keyword evidence="1" id="KW-0547">Nucleotide-binding</keyword>
<dbReference type="SUPFAM" id="SSF56801">
    <property type="entry name" value="Acetyl-CoA synthetase-like"/>
    <property type="match status" value="1"/>
</dbReference>
<sequence length="601" mass="67798">MTNLLTSLPHRQASKYGNREVFKYQDYETGKWLSASWNEFSQLVDTAALSIHRLGIGEQENIAVFTQNCLGGFVVDFAAFANRAVIAPLYATSSVEQISYIIRETESRLLFIGGQPQYDVWRAAAGACPSVEHVVIFDPHVTLAADDKMAIYYDEFLAMGQEATEAEAAVVKSRREAGTPDDLATLIYTSGTTGEPKGVMLTHANYDEAMRIHLQRLVTCSDNDLSLCFLPQTHIFERAWSYFCLTVGMRIAINHNPKEIQKAVKEIRPTLMCSVPRFWEKVYAAVQDFIASRKGISAYMINKALEVGRRRNVEYIASNRRVPFFTECQYKIFDKLVFSKLRKTIGIERGNFFPVAGAPLSDTINEFLHACGISIIYGYGLSETTASVSCYDPNDYRLGTVGTVMPDVQVRLGENNEILVKGRTVMKGYYKKPAETAAVFTADGWFRTGDAGKVEDGRVVLTERIKDLFKTSNGKYIAPQAIESCLGGDKYIEQVAVIGDQRKYVTAIIVPAYEALSEYARKMQIQYRTLEDLVRNKEIVKLIEERIARLQSGFARFEQIKRFTLLPHAFTMERGELTNTLKLRRAIINKLYSKEIEAMYA</sequence>
<dbReference type="InterPro" id="IPR020845">
    <property type="entry name" value="AMP-binding_CS"/>
</dbReference>
<evidence type="ECO:0000256" key="2">
    <source>
        <dbReference type="ARBA" id="ARBA00022840"/>
    </source>
</evidence>
<gene>
    <name evidence="4" type="ORF">H9982_05250</name>
</gene>
<keyword evidence="4" id="KW-0436">Ligase</keyword>
<evidence type="ECO:0000313" key="5">
    <source>
        <dbReference type="Proteomes" id="UP000824246"/>
    </source>
</evidence>
<dbReference type="Gene3D" id="3.40.50.12780">
    <property type="entry name" value="N-terminal domain of ligase-like"/>
    <property type="match status" value="1"/>
</dbReference>
<dbReference type="Pfam" id="PF23562">
    <property type="entry name" value="AMP-binding_C_3"/>
    <property type="match status" value="1"/>
</dbReference>
<dbReference type="GO" id="GO:0005524">
    <property type="term" value="F:ATP binding"/>
    <property type="evidence" value="ECO:0007669"/>
    <property type="project" value="UniProtKB-KW"/>
</dbReference>
<name>A0A9D2APL5_9BACT</name>
<dbReference type="PANTHER" id="PTHR43272">
    <property type="entry name" value="LONG-CHAIN-FATTY-ACID--COA LIGASE"/>
    <property type="match status" value="1"/>
</dbReference>
<comment type="caution">
    <text evidence="4">The sequence shown here is derived from an EMBL/GenBank/DDBJ whole genome shotgun (WGS) entry which is preliminary data.</text>
</comment>
<keyword evidence="2" id="KW-0067">ATP-binding</keyword>
<dbReference type="InterPro" id="IPR042099">
    <property type="entry name" value="ANL_N_sf"/>
</dbReference>
<evidence type="ECO:0000313" key="4">
    <source>
        <dbReference type="EMBL" id="HIX45607.1"/>
    </source>
</evidence>
<protein>
    <submittedName>
        <fullName evidence="4">Long-chain fatty acid--CoA ligase</fullName>
    </submittedName>
</protein>
<dbReference type="Proteomes" id="UP000824246">
    <property type="component" value="Unassembled WGS sequence"/>
</dbReference>
<proteinExistence type="predicted"/>
<dbReference type="GO" id="GO:0016020">
    <property type="term" value="C:membrane"/>
    <property type="evidence" value="ECO:0007669"/>
    <property type="project" value="TreeGrafter"/>
</dbReference>
<organism evidence="4 5">
    <name type="scientific">Candidatus Barnesiella excrementipullorum</name>
    <dbReference type="NCBI Taxonomy" id="2838479"/>
    <lineage>
        <taxon>Bacteria</taxon>
        <taxon>Pseudomonadati</taxon>
        <taxon>Bacteroidota</taxon>
        <taxon>Bacteroidia</taxon>
        <taxon>Bacteroidales</taxon>
        <taxon>Barnesiellaceae</taxon>
        <taxon>Barnesiella</taxon>
    </lineage>
</organism>
<reference evidence="4" key="1">
    <citation type="journal article" date="2021" name="PeerJ">
        <title>Extensive microbial diversity within the chicken gut microbiome revealed by metagenomics and culture.</title>
        <authorList>
            <person name="Gilroy R."/>
            <person name="Ravi A."/>
            <person name="Getino M."/>
            <person name="Pursley I."/>
            <person name="Horton D.L."/>
            <person name="Alikhan N.F."/>
            <person name="Baker D."/>
            <person name="Gharbi K."/>
            <person name="Hall N."/>
            <person name="Watson M."/>
            <person name="Adriaenssens E.M."/>
            <person name="Foster-Nyarko E."/>
            <person name="Jarju S."/>
            <person name="Secka A."/>
            <person name="Antonio M."/>
            <person name="Oren A."/>
            <person name="Chaudhuri R.R."/>
            <person name="La Ragione R."/>
            <person name="Hildebrand F."/>
            <person name="Pallen M.J."/>
        </authorList>
    </citation>
    <scope>NUCLEOTIDE SEQUENCE</scope>
    <source>
        <strain evidence="4">ChiHjej12B11-16260</strain>
    </source>
</reference>
<dbReference type="GO" id="GO:0004467">
    <property type="term" value="F:long-chain fatty acid-CoA ligase activity"/>
    <property type="evidence" value="ECO:0007669"/>
    <property type="project" value="TreeGrafter"/>
</dbReference>
<reference evidence="4" key="2">
    <citation type="submission" date="2021-04" db="EMBL/GenBank/DDBJ databases">
        <authorList>
            <person name="Gilroy R."/>
        </authorList>
    </citation>
    <scope>NUCLEOTIDE SEQUENCE</scope>
    <source>
        <strain evidence="4">ChiHjej12B11-16260</strain>
    </source>
</reference>
<accession>A0A9D2APL5</accession>
<dbReference type="PANTHER" id="PTHR43272:SF33">
    <property type="entry name" value="AMP-BINDING DOMAIN-CONTAINING PROTEIN-RELATED"/>
    <property type="match status" value="1"/>
</dbReference>
<dbReference type="PRINTS" id="PR00154">
    <property type="entry name" value="AMPBINDING"/>
</dbReference>